<gene>
    <name evidence="1" type="ORF">SDC9_36312</name>
</gene>
<comment type="caution">
    <text evidence="1">The sequence shown here is derived from an EMBL/GenBank/DDBJ whole genome shotgun (WGS) entry which is preliminary data.</text>
</comment>
<protein>
    <recommendedName>
        <fullName evidence="2">Restriction endonuclease subunit M</fullName>
    </recommendedName>
</protein>
<dbReference type="EMBL" id="VSSQ01000298">
    <property type="protein sequence ID" value="MPL90265.1"/>
    <property type="molecule type" value="Genomic_DNA"/>
</dbReference>
<reference evidence="1" key="1">
    <citation type="submission" date="2019-08" db="EMBL/GenBank/DDBJ databases">
        <authorList>
            <person name="Kucharzyk K."/>
            <person name="Murdoch R.W."/>
            <person name="Higgins S."/>
            <person name="Loffler F."/>
        </authorList>
    </citation>
    <scope>NUCLEOTIDE SEQUENCE</scope>
</reference>
<proteinExistence type="predicted"/>
<evidence type="ECO:0000313" key="1">
    <source>
        <dbReference type="EMBL" id="MPL90265.1"/>
    </source>
</evidence>
<dbReference type="AlphaFoldDB" id="A0A644VGD1"/>
<organism evidence="1">
    <name type="scientific">bioreactor metagenome</name>
    <dbReference type="NCBI Taxonomy" id="1076179"/>
    <lineage>
        <taxon>unclassified sequences</taxon>
        <taxon>metagenomes</taxon>
        <taxon>ecological metagenomes</taxon>
    </lineage>
</organism>
<accession>A0A644VGD1</accession>
<evidence type="ECO:0008006" key="2">
    <source>
        <dbReference type="Google" id="ProtNLM"/>
    </source>
</evidence>
<name>A0A644VGD1_9ZZZZ</name>
<sequence length="326" mass="38145">MIKIRYNKVDIKENDLLNYDEELLCILLKDHSSNKNIIWATDNYQPLGSKYNSNEQITIDLITGINGKLIKPRVNKNKVEKTLRVREKAEVFTPSWICNKQINIIDKEWFGESRVFNTETNKGWTTKEGKIQFPSKTGKGWQDYVSDVRLEICCGEGPYIVSRYDTISGKSIPIEHRIGVLDRKLRVVSENTNNSEEWIEWAKIAYQSTYAYEWQGDNLLLTRENLLFSYLDYYRKKFHKTPRKDIIFSIAEIISWNVWQMDGVKATVPNSCNTDKFEENTLFEPIVQYKQCEGCLKNNVKKHNGIYCIIMDWKSGTETSFLSLIK</sequence>